<dbReference type="PIRSF" id="PIRSF003170">
    <property type="entry name" value="Pet18p"/>
    <property type="match status" value="1"/>
</dbReference>
<sequence length="222" mass="25411">MTFTDDIRPTADDLWDDIVSHPMVSRLGDGTLETAPFEYWVRQDYVYLIDYARVFAHGAASAPTLDHMGTFAELLHETIDTEMDLHRAYAAEFGITEAELEATEPSPTTRAYTDFLVRTAATGPFGDLVAALLPCMWGFNETATRLETDGMPDDERYAEWIRTYAGEEFSALTRWCKDLMDEVAADATASDRERYRDRFVTSARYEYRFWDAAWNEETWTVG</sequence>
<dbReference type="PANTHER" id="PTHR43198:SF2">
    <property type="entry name" value="SI:CH1073-67J19.1-RELATED"/>
    <property type="match status" value="1"/>
</dbReference>
<evidence type="ECO:0000313" key="2">
    <source>
        <dbReference type="EMBL" id="AXG06976.1"/>
    </source>
</evidence>
<evidence type="ECO:0000259" key="1">
    <source>
        <dbReference type="Pfam" id="PF03070"/>
    </source>
</evidence>
<dbReference type="GO" id="GO:0005829">
    <property type="term" value="C:cytosol"/>
    <property type="evidence" value="ECO:0007669"/>
    <property type="project" value="TreeGrafter"/>
</dbReference>
<feature type="domain" description="Thiaminase-2/PQQC" evidence="1">
    <location>
        <begin position="9"/>
        <end position="215"/>
    </location>
</feature>
<dbReference type="NCBIfam" id="TIGR04306">
    <property type="entry name" value="salvage_TenA"/>
    <property type="match status" value="1"/>
</dbReference>
<dbReference type="InterPro" id="IPR004305">
    <property type="entry name" value="Thiaminase-2/PQQC"/>
</dbReference>
<accession>A0A345E454</accession>
<dbReference type="GO" id="GO:0006772">
    <property type="term" value="P:thiamine metabolic process"/>
    <property type="evidence" value="ECO:0007669"/>
    <property type="project" value="InterPro"/>
</dbReference>
<name>A0A345E454_9EURY</name>
<dbReference type="InterPro" id="IPR016084">
    <property type="entry name" value="Haem_Oase-like_multi-hlx"/>
</dbReference>
<dbReference type="Proteomes" id="UP000252985">
    <property type="component" value="Chromosome"/>
</dbReference>
<dbReference type="AlphaFoldDB" id="A0A345E454"/>
<dbReference type="Gene3D" id="1.20.910.10">
    <property type="entry name" value="Heme oxygenase-like"/>
    <property type="match status" value="1"/>
</dbReference>
<protein>
    <submittedName>
        <fullName evidence="2">Thiaminase II</fullName>
    </submittedName>
</protein>
<proteinExistence type="predicted"/>
<dbReference type="Proteomes" id="UP000253273">
    <property type="component" value="Chromosome"/>
</dbReference>
<dbReference type="SUPFAM" id="SSF48613">
    <property type="entry name" value="Heme oxygenase-like"/>
    <property type="match status" value="1"/>
</dbReference>
<dbReference type="EMBL" id="CP031150">
    <property type="protein sequence ID" value="AXG06976.1"/>
    <property type="molecule type" value="Genomic_DNA"/>
</dbReference>
<reference evidence="3 4" key="1">
    <citation type="submission" date="2018-07" db="EMBL/GenBank/DDBJ databases">
        <title>Genome sequences of Haloplanus sp. CBA1112.</title>
        <authorList>
            <person name="Kim Y.B."/>
            <person name="Roh S.W."/>
        </authorList>
    </citation>
    <scope>NUCLEOTIDE SEQUENCE [LARGE SCALE GENOMIC DNA]</scope>
    <source>
        <strain evidence="3 4">CBA1112</strain>
    </source>
</reference>
<dbReference type="KEGG" id="haq:DU484_11100"/>
<gene>
    <name evidence="2" type="primary">tenA</name>
    <name evidence="3" type="ORF">DU484_11100</name>
    <name evidence="2" type="ORF">DU500_11365</name>
</gene>
<reference evidence="2 5" key="2">
    <citation type="submission" date="2018-07" db="EMBL/GenBank/DDBJ databases">
        <title>Genome sequences of Haloplanus sp. CBA1113.</title>
        <authorList>
            <person name="Kim Y.B."/>
            <person name="Roh S.W."/>
        </authorList>
    </citation>
    <scope>NUCLEOTIDE SEQUENCE [LARGE SCALE GENOMIC DNA]</scope>
    <source>
        <strain evidence="2 5">CBA1113</strain>
    </source>
</reference>
<organism evidence="2 5">
    <name type="scientific">Haloplanus rubicundus</name>
    <dbReference type="NCBI Taxonomy" id="1547898"/>
    <lineage>
        <taxon>Archaea</taxon>
        <taxon>Methanobacteriati</taxon>
        <taxon>Methanobacteriota</taxon>
        <taxon>Stenosarchaea group</taxon>
        <taxon>Halobacteria</taxon>
        <taxon>Halobacteriales</taxon>
        <taxon>Haloferacaceae</taxon>
        <taxon>Haloplanus</taxon>
    </lineage>
</organism>
<keyword evidence="5" id="KW-1185">Reference proteome</keyword>
<dbReference type="KEGG" id="haj:DU500_11365"/>
<evidence type="ECO:0000313" key="5">
    <source>
        <dbReference type="Proteomes" id="UP000253273"/>
    </source>
</evidence>
<dbReference type="GeneID" id="37287532"/>
<dbReference type="InterPro" id="IPR027574">
    <property type="entry name" value="Thiaminase_II"/>
</dbReference>
<accession>A0A345EDS4</accession>
<dbReference type="InterPro" id="IPR026285">
    <property type="entry name" value="TenA_E"/>
</dbReference>
<dbReference type="InterPro" id="IPR050967">
    <property type="entry name" value="Thiamine_Salvage_TenA"/>
</dbReference>
<evidence type="ECO:0000313" key="4">
    <source>
        <dbReference type="Proteomes" id="UP000252985"/>
    </source>
</evidence>
<dbReference type="OrthoDB" id="85443at2157"/>
<dbReference type="GO" id="GO:0050334">
    <property type="term" value="F:thiaminase activity"/>
    <property type="evidence" value="ECO:0007669"/>
    <property type="project" value="InterPro"/>
</dbReference>
<dbReference type="CDD" id="cd19366">
    <property type="entry name" value="TenA_C_BhTenA-like"/>
    <property type="match status" value="1"/>
</dbReference>
<evidence type="ECO:0000313" key="3">
    <source>
        <dbReference type="EMBL" id="AXG10346.1"/>
    </source>
</evidence>
<dbReference type="RefSeq" id="WP_114586110.1">
    <property type="nucleotide sequence ID" value="NZ_CP031148.1"/>
</dbReference>
<dbReference type="Pfam" id="PF03070">
    <property type="entry name" value="TENA_THI-4"/>
    <property type="match status" value="1"/>
</dbReference>
<dbReference type="PANTHER" id="PTHR43198">
    <property type="entry name" value="BIFUNCTIONAL TH2 PROTEIN"/>
    <property type="match status" value="1"/>
</dbReference>
<dbReference type="EMBL" id="CP031148">
    <property type="protein sequence ID" value="AXG10346.1"/>
    <property type="molecule type" value="Genomic_DNA"/>
</dbReference>